<name>A0A8S1B7F5_ARCPL</name>
<gene>
    <name evidence="2" type="ORF">APLA_LOCUS14580</name>
</gene>
<evidence type="ECO:0000313" key="3">
    <source>
        <dbReference type="Proteomes" id="UP000494256"/>
    </source>
</evidence>
<proteinExistence type="predicted"/>
<sequence>MDHNINSVLMSACLGYNSDETQDESKDETILQDIIEDTPQNSPTSCMTNCTQLDKKNSAAIKVKKILLYSSQQTRVCSPLMHPAFKPFTPENFADRSSYETGERSIVAPVDLRLTLSMTMKNGERLVETLGPPLNASTPLTEITESSIEAPAYSPLTPNPLFVANKNNKNPAYFLPPLMTQVSSVETLGSPLMASTPVMAVEITESNIEAPALSSVSSKLSPALNNKIPESFPPSPMPRMSPKTKELLNILGDFEDFNSDDSVQDPDYQIHEMDNTSSSERSDKSNSIITTHVLVHHHATNKQDQEMTTHRNHNYCDLATHHAVCPVESFQEESNSDANIENATSRNRDHEQNLLVKEKTSYEECNEDNISTGRNTSGRPRRGRKRRFGQLTREERKQNKYKNLPYVNYRKKQVESKSFINFDCGCSKKCSAKISVENREAEFKKFYELGTYHSQNMYIVACVKEQPVKRPYISYNISKKKTYSRQYFLKGILVCRDMFVKTIQTTPKRIDTALKKMRTDSVTDKRGSDDQGHCNIWVEGEAARGAQEVGSCLIKHLSERLKEGVTHLILWSDSCGGQNRNIKLTLMLKAFLEDHQTLQQISMKFLESGHSFLPNDTDFGKVENALKYQQRVYSPEDYINIMRSCKKHKPLQVHRMQPTDFLSSRPLENIITNRKKSLSGEKVSWLQTKEILLKKKEMFSLFMRYSLDDSFVEVDLKKNCRGRQRFISKSLMQMLWPDGKMIPQAKLNDIKSLMHLIPRDAQAFYKKLTGDNSIEDDVDGFSGEPDFEIEVEVDRDPIS</sequence>
<dbReference type="Proteomes" id="UP000494256">
    <property type="component" value="Unassembled WGS sequence"/>
</dbReference>
<feature type="compositionally biased region" description="Basic residues" evidence="1">
    <location>
        <begin position="379"/>
        <end position="388"/>
    </location>
</feature>
<dbReference type="PANTHER" id="PTHR10773">
    <property type="entry name" value="DNA-DIRECTED RNA POLYMERASES I, II, AND III SUBUNIT RPABC2"/>
    <property type="match status" value="1"/>
</dbReference>
<accession>A0A8S1B7F5</accession>
<protein>
    <submittedName>
        <fullName evidence="2">Uncharacterized protein</fullName>
    </submittedName>
</protein>
<reference evidence="2 3" key="1">
    <citation type="submission" date="2020-04" db="EMBL/GenBank/DDBJ databases">
        <authorList>
            <person name="Wallbank WR R."/>
            <person name="Pardo Diaz C."/>
            <person name="Kozak K."/>
            <person name="Martin S."/>
            <person name="Jiggins C."/>
            <person name="Moest M."/>
            <person name="Warren A I."/>
            <person name="Byers J.R.P. K."/>
            <person name="Montejo-Kovacevich G."/>
            <person name="Yen C E."/>
        </authorList>
    </citation>
    <scope>NUCLEOTIDE SEQUENCE [LARGE SCALE GENOMIC DNA]</scope>
</reference>
<feature type="region of interest" description="Disordered" evidence="1">
    <location>
        <begin position="256"/>
        <end position="285"/>
    </location>
</feature>
<feature type="region of interest" description="Disordered" evidence="1">
    <location>
        <begin position="332"/>
        <end position="351"/>
    </location>
</feature>
<feature type="compositionally biased region" description="Basic and acidic residues" evidence="1">
    <location>
        <begin position="268"/>
        <end position="284"/>
    </location>
</feature>
<dbReference type="OrthoDB" id="4310724at2759"/>
<comment type="caution">
    <text evidence="2">The sequence shown here is derived from an EMBL/GenBank/DDBJ whole genome shotgun (WGS) entry which is preliminary data.</text>
</comment>
<dbReference type="PANTHER" id="PTHR10773:SF19">
    <property type="match status" value="1"/>
</dbReference>
<feature type="region of interest" description="Disordered" evidence="1">
    <location>
        <begin position="358"/>
        <end position="391"/>
    </location>
</feature>
<dbReference type="EMBL" id="CADEBD010000399">
    <property type="protein sequence ID" value="CAB3254127.1"/>
    <property type="molecule type" value="Genomic_DNA"/>
</dbReference>
<dbReference type="AlphaFoldDB" id="A0A8S1B7F5"/>
<evidence type="ECO:0000256" key="1">
    <source>
        <dbReference type="SAM" id="MobiDB-lite"/>
    </source>
</evidence>
<feature type="compositionally biased region" description="Polar residues" evidence="1">
    <location>
        <begin position="336"/>
        <end position="345"/>
    </location>
</feature>
<evidence type="ECO:0000313" key="2">
    <source>
        <dbReference type="EMBL" id="CAB3254127.1"/>
    </source>
</evidence>
<organism evidence="2 3">
    <name type="scientific">Arctia plantaginis</name>
    <name type="common">Wood tiger moth</name>
    <name type="synonym">Phalaena plantaginis</name>
    <dbReference type="NCBI Taxonomy" id="874455"/>
    <lineage>
        <taxon>Eukaryota</taxon>
        <taxon>Metazoa</taxon>
        <taxon>Ecdysozoa</taxon>
        <taxon>Arthropoda</taxon>
        <taxon>Hexapoda</taxon>
        <taxon>Insecta</taxon>
        <taxon>Pterygota</taxon>
        <taxon>Neoptera</taxon>
        <taxon>Endopterygota</taxon>
        <taxon>Lepidoptera</taxon>
        <taxon>Glossata</taxon>
        <taxon>Ditrysia</taxon>
        <taxon>Noctuoidea</taxon>
        <taxon>Erebidae</taxon>
        <taxon>Arctiinae</taxon>
        <taxon>Arctia</taxon>
    </lineage>
</organism>